<dbReference type="KEGG" id="mou:OU421_07260"/>
<dbReference type="SUPFAM" id="SSF46785">
    <property type="entry name" value="Winged helix' DNA-binding domain"/>
    <property type="match status" value="1"/>
</dbReference>
<keyword evidence="2" id="KW-1185">Reference proteome</keyword>
<proteinExistence type="predicted"/>
<dbReference type="GeneID" id="76834888"/>
<reference evidence="1" key="1">
    <citation type="submission" date="2022-11" db="EMBL/GenBank/DDBJ databases">
        <title>Complete genome sequence of Methanogenium organophilum DSM 3596.</title>
        <authorList>
            <person name="Chen S.-C."/>
            <person name="Lai S.-J."/>
            <person name="You Y.-T."/>
        </authorList>
    </citation>
    <scope>NUCLEOTIDE SEQUENCE</scope>
    <source>
        <strain evidence="1">DSM 3596</strain>
    </source>
</reference>
<organism evidence="1 2">
    <name type="scientific">Methanogenium organophilum</name>
    <dbReference type="NCBI Taxonomy" id="2199"/>
    <lineage>
        <taxon>Archaea</taxon>
        <taxon>Methanobacteriati</taxon>
        <taxon>Methanobacteriota</taxon>
        <taxon>Stenosarchaea group</taxon>
        <taxon>Methanomicrobia</taxon>
        <taxon>Methanomicrobiales</taxon>
        <taxon>Methanomicrobiaceae</taxon>
        <taxon>Methanogenium</taxon>
    </lineage>
</organism>
<evidence type="ECO:0000313" key="1">
    <source>
        <dbReference type="EMBL" id="WAI00234.1"/>
    </source>
</evidence>
<gene>
    <name evidence="1" type="ORF">OU421_07260</name>
</gene>
<dbReference type="Gene3D" id="1.10.10.10">
    <property type="entry name" value="Winged helix-like DNA-binding domain superfamily/Winged helix DNA-binding domain"/>
    <property type="match status" value="1"/>
</dbReference>
<dbReference type="EMBL" id="CP113361">
    <property type="protein sequence ID" value="WAI00234.1"/>
    <property type="molecule type" value="Genomic_DNA"/>
</dbReference>
<sequence>MLEKIRSEVELVGRHLRVVRIVAEHQPIGIMKLAELTGLPAHRVRYSLKVLEGQGYIQASPSGAMVTEAAKERMESLDSEIDRIISLLETMRKENTTNQ</sequence>
<evidence type="ECO:0000313" key="2">
    <source>
        <dbReference type="Proteomes" id="UP001163096"/>
    </source>
</evidence>
<protein>
    <submittedName>
        <fullName evidence="1">Uncharacterized protein</fullName>
    </submittedName>
</protein>
<dbReference type="InterPro" id="IPR036388">
    <property type="entry name" value="WH-like_DNA-bd_sf"/>
</dbReference>
<dbReference type="Proteomes" id="UP001163096">
    <property type="component" value="Chromosome"/>
</dbReference>
<name>A0A9X9T6P1_METOG</name>
<dbReference type="RefSeq" id="WP_268185407.1">
    <property type="nucleotide sequence ID" value="NZ_CP113361.1"/>
</dbReference>
<accession>A0A9X9T6P1</accession>
<dbReference type="InterPro" id="IPR036390">
    <property type="entry name" value="WH_DNA-bd_sf"/>
</dbReference>
<dbReference type="AlphaFoldDB" id="A0A9X9T6P1"/>